<dbReference type="PANTHER" id="PTHR47295:SF14">
    <property type="entry name" value="OS06G0688300 PROTEIN"/>
    <property type="match status" value="1"/>
</dbReference>
<dbReference type="PROSITE" id="PS50842">
    <property type="entry name" value="EXPANSIN_EG45"/>
    <property type="match status" value="1"/>
</dbReference>
<feature type="signal peptide" evidence="1">
    <location>
        <begin position="1"/>
        <end position="24"/>
    </location>
</feature>
<accession>A0ABU6XKZ6</accession>
<keyword evidence="4" id="KW-1185">Reference proteome</keyword>
<reference evidence="3 4" key="1">
    <citation type="journal article" date="2023" name="Plants (Basel)">
        <title>Bridging the Gap: Combining Genomics and Transcriptomics Approaches to Understand Stylosanthes scabra, an Orphan Legume from the Brazilian Caatinga.</title>
        <authorList>
            <person name="Ferreira-Neto J.R.C."/>
            <person name="da Silva M.D."/>
            <person name="Binneck E."/>
            <person name="de Melo N.F."/>
            <person name="da Silva R.H."/>
            <person name="de Melo A.L.T.M."/>
            <person name="Pandolfi V."/>
            <person name="Bustamante F.O."/>
            <person name="Brasileiro-Vidal A.C."/>
            <person name="Benko-Iseppon A.M."/>
        </authorList>
    </citation>
    <scope>NUCLEOTIDE SEQUENCE [LARGE SCALE GENOMIC DNA]</scope>
    <source>
        <tissue evidence="3">Leaves</tissue>
    </source>
</reference>
<protein>
    <recommendedName>
        <fullName evidence="2">Expansin-like EG45 domain-containing protein</fullName>
    </recommendedName>
</protein>
<evidence type="ECO:0000313" key="3">
    <source>
        <dbReference type="EMBL" id="MED6197876.1"/>
    </source>
</evidence>
<gene>
    <name evidence="3" type="ORF">PIB30_060946</name>
</gene>
<dbReference type="InterPro" id="IPR007112">
    <property type="entry name" value="Expansin/allergen_DPBB_dom"/>
</dbReference>
<dbReference type="CDD" id="cd22269">
    <property type="entry name" value="DPBB_EG45-like"/>
    <property type="match status" value="1"/>
</dbReference>
<dbReference type="PANTHER" id="PTHR47295">
    <property type="entry name" value="EG45-LIKE DOMAIN CONTAINING PROTEIN 1-RELATED"/>
    <property type="match status" value="1"/>
</dbReference>
<dbReference type="Proteomes" id="UP001341840">
    <property type="component" value="Unassembled WGS sequence"/>
</dbReference>
<evidence type="ECO:0000256" key="1">
    <source>
        <dbReference type="SAM" id="SignalP"/>
    </source>
</evidence>
<dbReference type="SUPFAM" id="SSF50685">
    <property type="entry name" value="Barwin-like endoglucanases"/>
    <property type="match status" value="1"/>
</dbReference>
<evidence type="ECO:0000259" key="2">
    <source>
        <dbReference type="PROSITE" id="PS50842"/>
    </source>
</evidence>
<organism evidence="3 4">
    <name type="scientific">Stylosanthes scabra</name>
    <dbReference type="NCBI Taxonomy" id="79078"/>
    <lineage>
        <taxon>Eukaryota</taxon>
        <taxon>Viridiplantae</taxon>
        <taxon>Streptophyta</taxon>
        <taxon>Embryophyta</taxon>
        <taxon>Tracheophyta</taxon>
        <taxon>Spermatophyta</taxon>
        <taxon>Magnoliopsida</taxon>
        <taxon>eudicotyledons</taxon>
        <taxon>Gunneridae</taxon>
        <taxon>Pentapetalae</taxon>
        <taxon>rosids</taxon>
        <taxon>fabids</taxon>
        <taxon>Fabales</taxon>
        <taxon>Fabaceae</taxon>
        <taxon>Papilionoideae</taxon>
        <taxon>50 kb inversion clade</taxon>
        <taxon>dalbergioids sensu lato</taxon>
        <taxon>Dalbergieae</taxon>
        <taxon>Pterocarpus clade</taxon>
        <taxon>Stylosanthes</taxon>
    </lineage>
</organism>
<dbReference type="Gene3D" id="2.40.40.10">
    <property type="entry name" value="RlpA-like domain"/>
    <property type="match status" value="1"/>
</dbReference>
<dbReference type="SMART" id="SM00837">
    <property type="entry name" value="DPBB_1"/>
    <property type="match status" value="1"/>
</dbReference>
<dbReference type="InterPro" id="IPR036908">
    <property type="entry name" value="RlpA-like_sf"/>
</dbReference>
<dbReference type="Pfam" id="PF03330">
    <property type="entry name" value="DPBB_1"/>
    <property type="match status" value="1"/>
</dbReference>
<sequence>MATKMSALIIMGLAIFSLVSVSSAISGTATYYTTYTPSACYGYTDEGTLIAAAPAGIYNNGAACGRMYRITCTSGTNAGVAHPCTGASVTVKVVDLCPGCGDGQFDLSQEAFSQIADINEGRINIDYTQV</sequence>
<comment type="caution">
    <text evidence="3">The sequence shown here is derived from an EMBL/GenBank/DDBJ whole genome shotgun (WGS) entry which is preliminary data.</text>
</comment>
<evidence type="ECO:0000313" key="4">
    <source>
        <dbReference type="Proteomes" id="UP001341840"/>
    </source>
</evidence>
<feature type="chain" id="PRO_5047141641" description="Expansin-like EG45 domain-containing protein" evidence="1">
    <location>
        <begin position="25"/>
        <end position="130"/>
    </location>
</feature>
<proteinExistence type="predicted"/>
<name>A0ABU6XKZ6_9FABA</name>
<dbReference type="InterPro" id="IPR009009">
    <property type="entry name" value="RlpA-like_DPBB"/>
</dbReference>
<feature type="domain" description="Expansin-like EG45" evidence="2">
    <location>
        <begin position="26"/>
        <end position="130"/>
    </location>
</feature>
<keyword evidence="1" id="KW-0732">Signal</keyword>
<dbReference type="InterPro" id="IPR044206">
    <property type="entry name" value="EGC1/2"/>
</dbReference>
<dbReference type="EMBL" id="JASCZI010211994">
    <property type="protein sequence ID" value="MED6197876.1"/>
    <property type="molecule type" value="Genomic_DNA"/>
</dbReference>